<dbReference type="PROSITE" id="PS51167">
    <property type="entry name" value="CHORISMATE_MUT_1"/>
    <property type="match status" value="1"/>
</dbReference>
<gene>
    <name evidence="3" type="primary">aroH</name>
    <name evidence="3" type="ORF">OS242_02730</name>
</gene>
<dbReference type="NCBIfam" id="TIGR01796">
    <property type="entry name" value="CM_mono_aroH"/>
    <property type="match status" value="1"/>
</dbReference>
<evidence type="ECO:0000313" key="4">
    <source>
        <dbReference type="Proteomes" id="UP001208017"/>
    </source>
</evidence>
<reference evidence="3 4" key="1">
    <citation type="submission" date="2022-11" db="EMBL/GenBank/DDBJ databases">
        <title>Study of microbial diversity in lake waters.</title>
        <authorList>
            <person name="Zhang J."/>
        </authorList>
    </citation>
    <scope>NUCLEOTIDE SEQUENCE [LARGE SCALE GENOMIC DNA]</scope>
    <source>
        <strain evidence="3 4">DT12</strain>
    </source>
</reference>
<dbReference type="PANTHER" id="PTHR21164:SF0">
    <property type="entry name" value="CHORISMATE MUTASE AROH"/>
    <property type="match status" value="1"/>
</dbReference>
<dbReference type="PANTHER" id="PTHR21164">
    <property type="entry name" value="CHORISMATE MUTASE"/>
    <property type="match status" value="1"/>
</dbReference>
<accession>A0ABT3WW25</accession>
<dbReference type="Pfam" id="PF07736">
    <property type="entry name" value="CM_1"/>
    <property type="match status" value="1"/>
</dbReference>
<name>A0ABT3WW25_9BACL</name>
<dbReference type="InterPro" id="IPR035959">
    <property type="entry name" value="RutC-like_sf"/>
</dbReference>
<comment type="catalytic activity">
    <reaction evidence="2">
        <text>chorismate = prephenate</text>
        <dbReference type="Rhea" id="RHEA:13897"/>
        <dbReference type="ChEBI" id="CHEBI:29748"/>
        <dbReference type="ChEBI" id="CHEBI:29934"/>
        <dbReference type="EC" id="5.4.99.5"/>
    </reaction>
</comment>
<keyword evidence="4" id="KW-1185">Reference proteome</keyword>
<sequence>MAVRGIRGAITVTANDTAAIHEATTELLLEMVAANGVVTEEVAGCFITATPDLNAAFPAVAIRQLEGWPLVPLMCAQEMEVPGSLPMCIRILLIVNTPERQADMRHVYLRGAVVLRPDLAEPNEDSENRA</sequence>
<keyword evidence="2" id="KW-0028">Amino-acid biosynthesis</keyword>
<dbReference type="GO" id="GO:0004106">
    <property type="term" value="F:chorismate mutase activity"/>
    <property type="evidence" value="ECO:0007669"/>
    <property type="project" value="UniProtKB-EC"/>
</dbReference>
<dbReference type="CDD" id="cd02185">
    <property type="entry name" value="AroH"/>
    <property type="match status" value="1"/>
</dbReference>
<dbReference type="EC" id="5.4.99.5" evidence="1 2"/>
<dbReference type="InterPro" id="IPR008243">
    <property type="entry name" value="Chorismate_mutase_AroH"/>
</dbReference>
<proteinExistence type="predicted"/>
<dbReference type="PIRSF" id="PIRSF005965">
    <property type="entry name" value="Chor_mut_AroH"/>
    <property type="match status" value="1"/>
</dbReference>
<comment type="caution">
    <text evidence="3">The sequence shown here is derived from an EMBL/GenBank/DDBJ whole genome shotgun (WGS) entry which is preliminary data.</text>
</comment>
<evidence type="ECO:0000256" key="2">
    <source>
        <dbReference type="PROSITE-ProRule" id="PRU00514"/>
    </source>
</evidence>
<evidence type="ECO:0000313" key="3">
    <source>
        <dbReference type="EMBL" id="MCX7568875.1"/>
    </source>
</evidence>
<dbReference type="EMBL" id="JAPMLT010000001">
    <property type="protein sequence ID" value="MCX7568875.1"/>
    <property type="molecule type" value="Genomic_DNA"/>
</dbReference>
<dbReference type="RefSeq" id="WP_267150414.1">
    <property type="nucleotide sequence ID" value="NZ_JAPMLT010000001.1"/>
</dbReference>
<keyword evidence="2 3" id="KW-0413">Isomerase</keyword>
<dbReference type="Proteomes" id="UP001208017">
    <property type="component" value="Unassembled WGS sequence"/>
</dbReference>
<protein>
    <recommendedName>
        <fullName evidence="1 2">chorismate mutase</fullName>
        <ecNumber evidence="1 2">5.4.99.5</ecNumber>
    </recommendedName>
</protein>
<organism evidence="3 4">
    <name type="scientific">Tumebacillus lacus</name>
    <dbReference type="NCBI Taxonomy" id="2995335"/>
    <lineage>
        <taxon>Bacteria</taxon>
        <taxon>Bacillati</taxon>
        <taxon>Bacillota</taxon>
        <taxon>Bacilli</taxon>
        <taxon>Bacillales</taxon>
        <taxon>Alicyclobacillaceae</taxon>
        <taxon>Tumebacillus</taxon>
    </lineage>
</organism>
<dbReference type="SUPFAM" id="SSF55298">
    <property type="entry name" value="YjgF-like"/>
    <property type="match status" value="1"/>
</dbReference>
<dbReference type="Gene3D" id="3.30.1330.40">
    <property type="entry name" value="RutC-like"/>
    <property type="match status" value="1"/>
</dbReference>
<evidence type="ECO:0000256" key="1">
    <source>
        <dbReference type="NCBIfam" id="TIGR01796"/>
    </source>
</evidence>
<keyword evidence="2" id="KW-0057">Aromatic amino acid biosynthesis</keyword>